<evidence type="ECO:0000313" key="1">
    <source>
        <dbReference type="EMBL" id="AJE18035.1"/>
    </source>
</evidence>
<dbReference type="AlphaFoldDB" id="A0A0B5CNA3"/>
<reference evidence="2" key="1">
    <citation type="submission" date="2014-05" db="EMBL/GenBank/DDBJ databases">
        <title>Complete Genome sequence of Neisseria elongata subsp. glycolytica.</title>
        <authorList>
            <person name="Veyrier F.J."/>
            <person name="Taha M.-K."/>
        </authorList>
    </citation>
    <scope>NUCLEOTIDE SEQUENCE [LARGE SCALE GENOMIC DNA]</scope>
    <source>
        <strain evidence="2">ATCC 29315</strain>
    </source>
</reference>
<dbReference type="Proteomes" id="UP000031392">
    <property type="component" value="Chromosome"/>
</dbReference>
<reference evidence="1 2" key="2">
    <citation type="journal article" date="2015" name="PLoS Genet.">
        <title>Common Cell Shape Evolution of Two Nasopharyngeal Pathogens.</title>
        <authorList>
            <person name="Veyrier F.J."/>
            <person name="Biais N."/>
            <person name="Morales P."/>
            <person name="Belkacem N."/>
            <person name="Guilhen C."/>
            <person name="Ranjeva S."/>
            <person name="Sismeiro O."/>
            <person name="Pehau-Arnaudet G."/>
            <person name="Rocha E.P."/>
            <person name="Werts C."/>
            <person name="Taha M.K."/>
            <person name="Boneca I.G."/>
        </authorList>
    </citation>
    <scope>NUCLEOTIDE SEQUENCE [LARGE SCALE GENOMIC DNA]</scope>
    <source>
        <strain evidence="1 2">ATCC 29315</strain>
    </source>
</reference>
<evidence type="ECO:0000313" key="2">
    <source>
        <dbReference type="Proteomes" id="UP000031392"/>
    </source>
</evidence>
<dbReference type="PATRIC" id="fig|546263.7.peg.733"/>
<dbReference type="EMBL" id="CP007726">
    <property type="protein sequence ID" value="AJE18035.1"/>
    <property type="molecule type" value="Genomic_DNA"/>
</dbReference>
<accession>A0A0B5CNA3</accession>
<evidence type="ECO:0008006" key="3">
    <source>
        <dbReference type="Google" id="ProtNLM"/>
    </source>
</evidence>
<sequence>MPRITFSPATPDDDDALRRLLRENVMEGGISVSFRREPSYFLTSSVQGDQAEIYKGCDAETGEIAVLGSRFRRAAYFNGKRETLGYLADLRLNRHYRSSHCLFRAYRELGNVIAADPLPLHTSMILHDNAAALSTIAANRRGMPHYIPQGLVHTPFIRLARPRRPIAPEGVELRFGRAGEEGVLTDFLNREAARRQFAPHYEPADWHNGRLRGLSVGDVCIARRDGRIVGALASWDQHGFRQIHVERYNGLWRLGKPLYNAAARLLRLPLLPDEGGTIRYGYLALTSVEKDDANVYRALLRAQYIRCRKLGWHYMVGSMHENDPLLPVMNEYPHLTAGGRLFVVAFDTPPKPDGRVPYVEAATL</sequence>
<organism evidence="1 2">
    <name type="scientific">Neisseria elongata subsp. glycolytica ATCC 29315</name>
    <dbReference type="NCBI Taxonomy" id="546263"/>
    <lineage>
        <taxon>Bacteria</taxon>
        <taxon>Pseudomonadati</taxon>
        <taxon>Pseudomonadota</taxon>
        <taxon>Betaproteobacteria</taxon>
        <taxon>Neisseriales</taxon>
        <taxon>Neisseriaceae</taxon>
        <taxon>Neisseria</taxon>
    </lineage>
</organism>
<keyword evidence="2" id="KW-1185">Reference proteome</keyword>
<protein>
    <recommendedName>
        <fullName evidence="3">N-acetyltransferase domain-containing protein</fullName>
    </recommendedName>
</protein>
<proteinExistence type="predicted"/>
<dbReference type="KEGG" id="nel:NELON_03490"/>
<dbReference type="HOGENOM" id="CLU_756101_0_0_4"/>
<gene>
    <name evidence="1" type="ORF">NELON_03490</name>
</gene>
<dbReference type="RefSeq" id="WP_040665859.1">
    <property type="nucleotide sequence ID" value="NZ_CP007726.1"/>
</dbReference>
<name>A0A0B5CNA3_NEIEG</name>